<dbReference type="CDD" id="cd03254">
    <property type="entry name" value="ABCC_Glucan_exporter_like"/>
    <property type="match status" value="1"/>
</dbReference>
<organism evidence="11">
    <name type="scientific">Candidatus Heimdallarchaeum aukensis</name>
    <dbReference type="NCBI Taxonomy" id="2876573"/>
    <lineage>
        <taxon>Archaea</taxon>
        <taxon>Promethearchaeati</taxon>
        <taxon>Candidatus Heimdallarchaeota</taxon>
        <taxon>Candidatus Heimdallarchaeia (ex Rinke et al. 2021) (nom. nud.)</taxon>
        <taxon>Candidatus Heimdallarchaeales</taxon>
        <taxon>Candidatus Heimdallarchaeaceae</taxon>
        <taxon>Candidatus Heimdallarchaeum</taxon>
    </lineage>
</organism>
<evidence type="ECO:0000259" key="10">
    <source>
        <dbReference type="PROSITE" id="PS50929"/>
    </source>
</evidence>
<evidence type="ECO:0000256" key="3">
    <source>
        <dbReference type="ARBA" id="ARBA00022692"/>
    </source>
</evidence>
<dbReference type="SMART" id="SM00382">
    <property type="entry name" value="AAA"/>
    <property type="match status" value="1"/>
</dbReference>
<feature type="transmembrane region" description="Helical" evidence="8">
    <location>
        <begin position="80"/>
        <end position="104"/>
    </location>
</feature>
<evidence type="ECO:0000259" key="9">
    <source>
        <dbReference type="PROSITE" id="PS50893"/>
    </source>
</evidence>
<sequence>MGWAVRRLAREEEERKKIYSDRELFVKVIKIFGYYKAETFSVIAIIITVSVFSSLIPIIMQRAIDSFIYVGISTERTKGIIIMASIYLTFILMNAALIFIRTVFFSKLGQKIIYRLRTELFRKLQYLSFSYFTETESGRTISKVTNDVDALGELLTTGLIDIFADFFSLIWIVAIMFSYDIKMTLLTFTVIPILIFVILMFQRKVRVAYRKTRVAIAKVTANLQESISGVKVTKALSREEENISTFKSINQENYKANVEAAGVSALFMPLIQFISAIGTTIILIFGGISIIKFGTITIGELYAFLEYSNRFFMPIISLFTFYTVIQSGFAAAERIFEVLDEEYTVKNSENPIIPEKIEGRIEFRNVHFSYTPDVPILKNINLVIEKGESVALVGETGAGKTTMTKLLSRYYDVIEGELLIDGINIKDIELSFLRKNIAVVPQDVFLFSGTIMDNLKYGKKEATDEEVYRICKTLSLHKYILNLPEGYETDVKEGGSRLSLGQRQLISLARALIADPKILILDECSSSVDPITEALIQKGIDILLRNRTSIIIAHRLSTIKNASKIVVLDHGEIIEQGTHQELLKKMGKYYSLYETQLTANTIVTEESKK</sequence>
<dbReference type="Gene3D" id="3.40.50.300">
    <property type="entry name" value="P-loop containing nucleotide triphosphate hydrolases"/>
    <property type="match status" value="1"/>
</dbReference>
<dbReference type="GO" id="GO:0015421">
    <property type="term" value="F:ABC-type oligopeptide transporter activity"/>
    <property type="evidence" value="ECO:0007669"/>
    <property type="project" value="TreeGrafter"/>
</dbReference>
<feature type="transmembrane region" description="Helical" evidence="8">
    <location>
        <begin position="183"/>
        <end position="201"/>
    </location>
</feature>
<dbReference type="SUPFAM" id="SSF52540">
    <property type="entry name" value="P-loop containing nucleoside triphosphate hydrolases"/>
    <property type="match status" value="1"/>
</dbReference>
<dbReference type="PANTHER" id="PTHR43394:SF1">
    <property type="entry name" value="ATP-BINDING CASSETTE SUB-FAMILY B MEMBER 10, MITOCHONDRIAL"/>
    <property type="match status" value="1"/>
</dbReference>
<dbReference type="PROSITE" id="PS50893">
    <property type="entry name" value="ABC_TRANSPORTER_2"/>
    <property type="match status" value="1"/>
</dbReference>
<feature type="transmembrane region" description="Helical" evidence="8">
    <location>
        <begin position="311"/>
        <end position="332"/>
    </location>
</feature>
<gene>
    <name evidence="11" type="ORF">K9W45_12630</name>
</gene>
<comment type="subcellular location">
    <subcellularLocation>
        <location evidence="1">Membrane</location>
        <topology evidence="1">Multi-pass membrane protein</topology>
    </subcellularLocation>
</comment>
<proteinExistence type="predicted"/>
<evidence type="ECO:0000256" key="4">
    <source>
        <dbReference type="ARBA" id="ARBA00022741"/>
    </source>
</evidence>
<keyword evidence="6 8" id="KW-1133">Transmembrane helix</keyword>
<evidence type="ECO:0000256" key="5">
    <source>
        <dbReference type="ARBA" id="ARBA00022840"/>
    </source>
</evidence>
<evidence type="ECO:0000256" key="6">
    <source>
        <dbReference type="ARBA" id="ARBA00022989"/>
    </source>
</evidence>
<dbReference type="GO" id="GO:0016887">
    <property type="term" value="F:ATP hydrolysis activity"/>
    <property type="evidence" value="ECO:0007669"/>
    <property type="project" value="InterPro"/>
</dbReference>
<dbReference type="EMBL" id="CP084166">
    <property type="protein sequence ID" value="UJG40667.1"/>
    <property type="molecule type" value="Genomic_DNA"/>
</dbReference>
<feature type="domain" description="ABC transporter" evidence="9">
    <location>
        <begin position="361"/>
        <end position="595"/>
    </location>
</feature>
<dbReference type="InterPro" id="IPR003439">
    <property type="entry name" value="ABC_transporter-like_ATP-bd"/>
</dbReference>
<dbReference type="InterPro" id="IPR039421">
    <property type="entry name" value="Type_1_exporter"/>
</dbReference>
<dbReference type="CDD" id="cd18545">
    <property type="entry name" value="ABC_6TM_YknV_like"/>
    <property type="match status" value="1"/>
</dbReference>
<keyword evidence="7 8" id="KW-0472">Membrane</keyword>
<dbReference type="SUPFAM" id="SSF90123">
    <property type="entry name" value="ABC transporter transmembrane region"/>
    <property type="match status" value="1"/>
</dbReference>
<dbReference type="InterPro" id="IPR003593">
    <property type="entry name" value="AAA+_ATPase"/>
</dbReference>
<evidence type="ECO:0000256" key="2">
    <source>
        <dbReference type="ARBA" id="ARBA00022448"/>
    </source>
</evidence>
<evidence type="ECO:0000256" key="1">
    <source>
        <dbReference type="ARBA" id="ARBA00004141"/>
    </source>
</evidence>
<dbReference type="InterPro" id="IPR017871">
    <property type="entry name" value="ABC_transporter-like_CS"/>
</dbReference>
<dbReference type="FunFam" id="3.40.50.300:FF:000287">
    <property type="entry name" value="Multidrug ABC transporter ATP-binding protein"/>
    <property type="match status" value="1"/>
</dbReference>
<keyword evidence="3 8" id="KW-0812">Transmembrane</keyword>
<dbReference type="InterPro" id="IPR011527">
    <property type="entry name" value="ABC1_TM_dom"/>
</dbReference>
<dbReference type="Proteomes" id="UP001201020">
    <property type="component" value="Chromosome"/>
</dbReference>
<dbReference type="Gene3D" id="1.20.1560.10">
    <property type="entry name" value="ABC transporter type 1, transmembrane domain"/>
    <property type="match status" value="1"/>
</dbReference>
<feature type="transmembrane region" description="Helical" evidence="8">
    <location>
        <begin position="159"/>
        <end position="177"/>
    </location>
</feature>
<dbReference type="PANTHER" id="PTHR43394">
    <property type="entry name" value="ATP-DEPENDENT PERMEASE MDL1, MITOCHONDRIAL"/>
    <property type="match status" value="1"/>
</dbReference>
<reference evidence="11" key="1">
    <citation type="journal article" date="2022" name="Nat. Microbiol.">
        <title>Unique mobile elements and scalable gene flow at the prokaryote-eukaryote boundary revealed by circularized Asgard archaea genomes.</title>
        <authorList>
            <person name="Wu F."/>
            <person name="Speth D.R."/>
            <person name="Philosof A."/>
            <person name="Cremiere A."/>
            <person name="Narayanan A."/>
            <person name="Barco R.A."/>
            <person name="Connon S.A."/>
            <person name="Amend J.P."/>
            <person name="Antoshechkin I.A."/>
            <person name="Orphan V.J."/>
        </authorList>
    </citation>
    <scope>NUCLEOTIDE SEQUENCE</scope>
    <source>
        <strain evidence="11">PM71</strain>
    </source>
</reference>
<feature type="transmembrane region" description="Helical" evidence="8">
    <location>
        <begin position="40"/>
        <end position="60"/>
    </location>
</feature>
<keyword evidence="4" id="KW-0547">Nucleotide-binding</keyword>
<dbReference type="GO" id="GO:0016020">
    <property type="term" value="C:membrane"/>
    <property type="evidence" value="ECO:0007669"/>
    <property type="project" value="UniProtKB-SubCell"/>
</dbReference>
<keyword evidence="2" id="KW-0813">Transport</keyword>
<dbReference type="InterPro" id="IPR036640">
    <property type="entry name" value="ABC1_TM_sf"/>
</dbReference>
<dbReference type="Pfam" id="PF00664">
    <property type="entry name" value="ABC_membrane"/>
    <property type="match status" value="1"/>
</dbReference>
<dbReference type="PROSITE" id="PS00211">
    <property type="entry name" value="ABC_TRANSPORTER_1"/>
    <property type="match status" value="1"/>
</dbReference>
<dbReference type="PROSITE" id="PS50929">
    <property type="entry name" value="ABC_TM1F"/>
    <property type="match status" value="1"/>
</dbReference>
<name>A0A9Y1BKY3_9ARCH</name>
<dbReference type="AlphaFoldDB" id="A0A9Y1BKY3"/>
<protein>
    <submittedName>
        <fullName evidence="11">ABC transporter ATP-binding protein/permease</fullName>
    </submittedName>
</protein>
<evidence type="ECO:0000256" key="8">
    <source>
        <dbReference type="SAM" id="Phobius"/>
    </source>
</evidence>
<feature type="domain" description="ABC transmembrane type-1" evidence="10">
    <location>
        <begin position="42"/>
        <end position="327"/>
    </location>
</feature>
<dbReference type="InterPro" id="IPR027417">
    <property type="entry name" value="P-loop_NTPase"/>
</dbReference>
<accession>A0A9Y1BKY3</accession>
<keyword evidence="5 11" id="KW-0067">ATP-binding</keyword>
<dbReference type="GO" id="GO:0005524">
    <property type="term" value="F:ATP binding"/>
    <property type="evidence" value="ECO:0007669"/>
    <property type="project" value="UniProtKB-KW"/>
</dbReference>
<dbReference type="Pfam" id="PF00005">
    <property type="entry name" value="ABC_tran"/>
    <property type="match status" value="1"/>
</dbReference>
<evidence type="ECO:0000256" key="7">
    <source>
        <dbReference type="ARBA" id="ARBA00023136"/>
    </source>
</evidence>
<evidence type="ECO:0000313" key="11">
    <source>
        <dbReference type="EMBL" id="UJG40667.1"/>
    </source>
</evidence>